<name>A0A916LDL4_MYCTX</name>
<accession>A0A916LDL4</accession>
<proteinExistence type="predicted"/>
<evidence type="ECO:0000313" key="3">
    <source>
        <dbReference type="Proteomes" id="UP000039021"/>
    </source>
</evidence>
<dbReference type="EMBL" id="CSBK01001939">
    <property type="protein sequence ID" value="COZ31971.1"/>
    <property type="molecule type" value="Genomic_DNA"/>
</dbReference>
<sequence>MSTGSEPGKPRHTGHTWVFGSPPNVVVQPQNILVAVDSSTCTSRPSTGWKRATTSS</sequence>
<protein>
    <submittedName>
        <fullName evidence="2">Uncharacterized protein</fullName>
    </submittedName>
</protein>
<organism evidence="2 3">
    <name type="scientific">Mycobacterium tuberculosis</name>
    <dbReference type="NCBI Taxonomy" id="1773"/>
    <lineage>
        <taxon>Bacteria</taxon>
        <taxon>Bacillati</taxon>
        <taxon>Actinomycetota</taxon>
        <taxon>Actinomycetes</taxon>
        <taxon>Mycobacteriales</taxon>
        <taxon>Mycobacteriaceae</taxon>
        <taxon>Mycobacterium</taxon>
        <taxon>Mycobacterium tuberculosis complex</taxon>
    </lineage>
</organism>
<reference evidence="3" key="1">
    <citation type="submission" date="2015-03" db="EMBL/GenBank/DDBJ databases">
        <authorList>
            <consortium name="Pathogen Informatics"/>
        </authorList>
    </citation>
    <scope>NUCLEOTIDE SEQUENCE [LARGE SCALE GENOMIC DNA]</scope>
    <source>
        <strain evidence="3">N09902308</strain>
    </source>
</reference>
<dbReference type="Proteomes" id="UP000039021">
    <property type="component" value="Unassembled WGS sequence"/>
</dbReference>
<dbReference type="AlphaFoldDB" id="A0A916LDL4"/>
<comment type="caution">
    <text evidence="2">The sequence shown here is derived from an EMBL/GenBank/DDBJ whole genome shotgun (WGS) entry which is preliminary data.</text>
</comment>
<evidence type="ECO:0000256" key="1">
    <source>
        <dbReference type="SAM" id="MobiDB-lite"/>
    </source>
</evidence>
<gene>
    <name evidence="2" type="ORF">ERS007739_03626</name>
</gene>
<feature type="region of interest" description="Disordered" evidence="1">
    <location>
        <begin position="1"/>
        <end position="23"/>
    </location>
</feature>
<evidence type="ECO:0000313" key="2">
    <source>
        <dbReference type="EMBL" id="COZ31971.1"/>
    </source>
</evidence>